<comment type="caution">
    <text evidence="2">The sequence shown here is derived from an EMBL/GenBank/DDBJ whole genome shotgun (WGS) entry which is preliminary data.</text>
</comment>
<dbReference type="AlphaFoldDB" id="A0A630PQ31"/>
<dbReference type="Pfam" id="PF26635">
    <property type="entry name" value="DUF8208"/>
    <property type="match status" value="1"/>
</dbReference>
<sequence>MKGVWYAIQIWLGTYGVYFYGVDGEKRAEDILQRYGNYFVECDLFNLLPRILSWLIIKVLVFFNEIFENVLTKIFDYMDFFKSPEVKSMVEKFI</sequence>
<reference evidence="2" key="1">
    <citation type="submission" date="2019-10" db="EMBL/GenBank/DDBJ databases">
        <authorList>
            <person name="Ashton P.M."/>
            <person name="Dallman T."/>
            <person name="Nair S."/>
            <person name="De Pinna E."/>
            <person name="Peters T."/>
            <person name="Grant K."/>
        </authorList>
    </citation>
    <scope>NUCLEOTIDE SEQUENCE</scope>
    <source>
        <strain evidence="2">821023</strain>
    </source>
</reference>
<evidence type="ECO:0000313" key="2">
    <source>
        <dbReference type="EMBL" id="EDG4142382.1"/>
    </source>
</evidence>
<protein>
    <recommendedName>
        <fullName evidence="1">DUF8208 domain-containing protein</fullName>
    </recommendedName>
</protein>
<proteinExistence type="predicted"/>
<feature type="domain" description="DUF8208" evidence="1">
    <location>
        <begin position="44"/>
        <end position="93"/>
    </location>
</feature>
<accession>A0A630PQ31</accession>
<evidence type="ECO:0000259" key="1">
    <source>
        <dbReference type="Pfam" id="PF26635"/>
    </source>
</evidence>
<feature type="non-terminal residue" evidence="2">
    <location>
        <position position="94"/>
    </location>
</feature>
<gene>
    <name evidence="2" type="ORF">GCS15_15355</name>
</gene>
<dbReference type="InterPro" id="IPR058521">
    <property type="entry name" value="DUF8208"/>
</dbReference>
<name>A0A630PQ31_LISMN</name>
<organism evidence="2">
    <name type="scientific">Listeria monocytogenes</name>
    <dbReference type="NCBI Taxonomy" id="1639"/>
    <lineage>
        <taxon>Bacteria</taxon>
        <taxon>Bacillati</taxon>
        <taxon>Bacillota</taxon>
        <taxon>Bacilli</taxon>
        <taxon>Bacillales</taxon>
        <taxon>Listeriaceae</taxon>
        <taxon>Listeria</taxon>
    </lineage>
</organism>
<dbReference type="EMBL" id="AAMEBU010000066">
    <property type="protein sequence ID" value="EDG4142382.1"/>
    <property type="molecule type" value="Genomic_DNA"/>
</dbReference>